<keyword evidence="5" id="KW-0238">DNA-binding</keyword>
<feature type="region of interest" description="Disordered" evidence="8">
    <location>
        <begin position="278"/>
        <end position="300"/>
    </location>
</feature>
<name>A0A6G1I681_9PEZI</name>
<evidence type="ECO:0000256" key="2">
    <source>
        <dbReference type="ARBA" id="ARBA00022723"/>
    </source>
</evidence>
<evidence type="ECO:0000313" key="11">
    <source>
        <dbReference type="EMBL" id="KAF2403557.1"/>
    </source>
</evidence>
<dbReference type="InterPro" id="IPR007219">
    <property type="entry name" value="XnlR_reg_dom"/>
</dbReference>
<evidence type="ECO:0000256" key="9">
    <source>
        <dbReference type="SAM" id="Phobius"/>
    </source>
</evidence>
<organism evidence="11 12">
    <name type="scientific">Trichodelitschia bisporula</name>
    <dbReference type="NCBI Taxonomy" id="703511"/>
    <lineage>
        <taxon>Eukaryota</taxon>
        <taxon>Fungi</taxon>
        <taxon>Dikarya</taxon>
        <taxon>Ascomycota</taxon>
        <taxon>Pezizomycotina</taxon>
        <taxon>Dothideomycetes</taxon>
        <taxon>Dothideomycetes incertae sedis</taxon>
        <taxon>Phaeotrichales</taxon>
        <taxon>Phaeotrichaceae</taxon>
        <taxon>Trichodelitschia</taxon>
    </lineage>
</organism>
<keyword evidence="4" id="KW-0805">Transcription regulation</keyword>
<dbReference type="SUPFAM" id="SSF57701">
    <property type="entry name" value="Zn2/Cys6 DNA-binding domain"/>
    <property type="match status" value="1"/>
</dbReference>
<evidence type="ECO:0000259" key="10">
    <source>
        <dbReference type="PROSITE" id="PS50048"/>
    </source>
</evidence>
<keyword evidence="2" id="KW-0479">Metal-binding</keyword>
<dbReference type="OrthoDB" id="422427at2759"/>
<dbReference type="Pfam" id="PF00172">
    <property type="entry name" value="Zn_clus"/>
    <property type="match status" value="1"/>
</dbReference>
<reference evidence="11" key="1">
    <citation type="journal article" date="2020" name="Stud. Mycol.">
        <title>101 Dothideomycetes genomes: a test case for predicting lifestyles and emergence of pathogens.</title>
        <authorList>
            <person name="Haridas S."/>
            <person name="Albert R."/>
            <person name="Binder M."/>
            <person name="Bloem J."/>
            <person name="Labutti K."/>
            <person name="Salamov A."/>
            <person name="Andreopoulos B."/>
            <person name="Baker S."/>
            <person name="Barry K."/>
            <person name="Bills G."/>
            <person name="Bluhm B."/>
            <person name="Cannon C."/>
            <person name="Castanera R."/>
            <person name="Culley D."/>
            <person name="Daum C."/>
            <person name="Ezra D."/>
            <person name="Gonzalez J."/>
            <person name="Henrissat B."/>
            <person name="Kuo A."/>
            <person name="Liang C."/>
            <person name="Lipzen A."/>
            <person name="Lutzoni F."/>
            <person name="Magnuson J."/>
            <person name="Mondo S."/>
            <person name="Nolan M."/>
            <person name="Ohm R."/>
            <person name="Pangilinan J."/>
            <person name="Park H.-J."/>
            <person name="Ramirez L."/>
            <person name="Alfaro M."/>
            <person name="Sun H."/>
            <person name="Tritt A."/>
            <person name="Yoshinaga Y."/>
            <person name="Zwiers L.-H."/>
            <person name="Turgeon B."/>
            <person name="Goodwin S."/>
            <person name="Spatafora J."/>
            <person name="Crous P."/>
            <person name="Grigoriev I."/>
        </authorList>
    </citation>
    <scope>NUCLEOTIDE SEQUENCE</scope>
    <source>
        <strain evidence="11">CBS 262.69</strain>
    </source>
</reference>
<keyword evidence="12" id="KW-1185">Reference proteome</keyword>
<evidence type="ECO:0000313" key="12">
    <source>
        <dbReference type="Proteomes" id="UP000799640"/>
    </source>
</evidence>
<sequence>MLTMDSMETADDELFTPSSVPASATPAADGPSAPAWDPAPDPMQSESTSLDPRDSTQDNSPAHSPPLSPGGGEEQEESTAAQGAKPSAPIQKRRRVTRACDECRRKKIKCDGKQPCTHCTVYSYECTYDQPSNRRRNAAPQYIEALETQLKRANAIIKLLVPDADLGDHNLEAKLRQGLLRPHASLQQVQAPPPVAFPANPVAHASNGVPSNDTAAESHLESMVKSTGQLDLDEQGNLEYHGQSSGLSFVRRMKEQLGADFIVEGHATPFVKSRPLSQVFDSPRSTTDSPWDSAHPGSDLPPREKASLLCEIAVDDAAALLRIVHYPTFKASLDRLYDIPPESYTNDDNVFLPLAYACMALGTLFAKDEESELMKNGYEIAINEGFKYFKLSRQLMDIADVRDLRQLQAILFMILFLQSSAKLSTCYAYIGVALRSALRMGLHRSFPDPFNPIEAETRKRVFWVIRKMDTYVGALLGLPHSLSDDDIDQDYPAPVDDEFITADGIYDMPPGRVSVLAASNAHTDLVRILAKIVRYVYPTKGSPVGAPGKFKSYSVSYSQILEIEKDLQEWQDRLPMGLKPGGEAPLIIVRVQHLLRMSYAHAQMMLYRPFLHYVSQTCKSRVVDKRSYACAAACVSVSRNIVHIAVEMKKRGLLIGAYWFTMYTTFFAILSLVFYTLENPDNEASQSVLQVAKEGKETLEALAKRSMAADRCTATLSSLFKQLPERLHRTRQNSISGRKRRQEAVTFSQPEFGRTVTGLEGSASASGSGPPPPRRSSTFPEAAPTMGEFGKAYNAPVDLNQYSFPQAQVTQSFFDVAHPLHLSMHTTPTPTMSSATPALTHSTHDSNSFPASPAIPEPSFPLADLSAIMFPSADPFAYPNQSAPPAHTYDAILKSLGDDPTFPFPASLEALRGFQGRTGQAADVQGGFVPPSSAFMFRDGGRARGGEEERHGSAMGLDEDGDVQLLGPMPMYAMQGGSSNGPQVNGGPARGFQEHANGGQVQGNGGPNMNLDLLLGGEEWAGISGYAERYDAEVGPFRAKEGRVVKKEPREGITFDDLTPGALGWGLDGY</sequence>
<feature type="region of interest" description="Disordered" evidence="8">
    <location>
        <begin position="829"/>
        <end position="852"/>
    </location>
</feature>
<evidence type="ECO:0000256" key="3">
    <source>
        <dbReference type="ARBA" id="ARBA00022833"/>
    </source>
</evidence>
<dbReference type="SMART" id="SM00066">
    <property type="entry name" value="GAL4"/>
    <property type="match status" value="1"/>
</dbReference>
<feature type="region of interest" description="Disordered" evidence="8">
    <location>
        <begin position="730"/>
        <end position="787"/>
    </location>
</feature>
<dbReference type="InterPro" id="IPR001138">
    <property type="entry name" value="Zn2Cys6_DnaBD"/>
</dbReference>
<keyword evidence="7" id="KW-0539">Nucleus</keyword>
<feature type="transmembrane region" description="Helical" evidence="9">
    <location>
        <begin position="657"/>
        <end position="677"/>
    </location>
</feature>
<dbReference type="AlphaFoldDB" id="A0A6G1I681"/>
<feature type="compositionally biased region" description="Low complexity" evidence="8">
    <location>
        <begin position="16"/>
        <end position="38"/>
    </location>
</feature>
<feature type="compositionally biased region" description="Low complexity" evidence="8">
    <location>
        <begin position="829"/>
        <end position="840"/>
    </location>
</feature>
<keyword evidence="3" id="KW-0862">Zinc</keyword>
<keyword evidence="6" id="KW-0804">Transcription</keyword>
<keyword evidence="9" id="KW-0812">Transmembrane</keyword>
<evidence type="ECO:0000256" key="8">
    <source>
        <dbReference type="SAM" id="MobiDB-lite"/>
    </source>
</evidence>
<dbReference type="GO" id="GO:0043565">
    <property type="term" value="F:sequence-specific DNA binding"/>
    <property type="evidence" value="ECO:0007669"/>
    <property type="project" value="TreeGrafter"/>
</dbReference>
<dbReference type="Gene3D" id="4.10.240.10">
    <property type="entry name" value="Zn(2)-C6 fungal-type DNA-binding domain"/>
    <property type="match status" value="1"/>
</dbReference>
<evidence type="ECO:0000256" key="4">
    <source>
        <dbReference type="ARBA" id="ARBA00023015"/>
    </source>
</evidence>
<keyword evidence="9" id="KW-1133">Transmembrane helix</keyword>
<dbReference type="InterPro" id="IPR051711">
    <property type="entry name" value="Stress_Response_Reg"/>
</dbReference>
<dbReference type="CDD" id="cd00067">
    <property type="entry name" value="GAL4"/>
    <property type="match status" value="1"/>
</dbReference>
<dbReference type="CDD" id="cd12148">
    <property type="entry name" value="fungal_TF_MHR"/>
    <property type="match status" value="1"/>
</dbReference>
<proteinExistence type="predicted"/>
<feature type="domain" description="Zn(2)-C6 fungal-type" evidence="10">
    <location>
        <begin position="99"/>
        <end position="128"/>
    </location>
</feature>
<dbReference type="InterPro" id="IPR036864">
    <property type="entry name" value="Zn2-C6_fun-type_DNA-bd_sf"/>
</dbReference>
<feature type="compositionally biased region" description="Polar residues" evidence="8">
    <location>
        <begin position="278"/>
        <end position="290"/>
    </location>
</feature>
<evidence type="ECO:0000256" key="1">
    <source>
        <dbReference type="ARBA" id="ARBA00004123"/>
    </source>
</evidence>
<dbReference type="SMART" id="SM00906">
    <property type="entry name" value="Fungal_trans"/>
    <property type="match status" value="1"/>
</dbReference>
<dbReference type="GO" id="GO:0008270">
    <property type="term" value="F:zinc ion binding"/>
    <property type="evidence" value="ECO:0007669"/>
    <property type="project" value="InterPro"/>
</dbReference>
<dbReference type="GO" id="GO:0006351">
    <property type="term" value="P:DNA-templated transcription"/>
    <property type="evidence" value="ECO:0007669"/>
    <property type="project" value="InterPro"/>
</dbReference>
<dbReference type="PANTHER" id="PTHR47540">
    <property type="entry name" value="THIAMINE REPRESSIBLE GENES REGULATORY PROTEIN THI5"/>
    <property type="match status" value="1"/>
</dbReference>
<comment type="subcellular location">
    <subcellularLocation>
        <location evidence="1">Nucleus</location>
    </subcellularLocation>
</comment>
<evidence type="ECO:0000256" key="6">
    <source>
        <dbReference type="ARBA" id="ARBA00023163"/>
    </source>
</evidence>
<dbReference type="GO" id="GO:0005634">
    <property type="term" value="C:nucleus"/>
    <property type="evidence" value="ECO:0007669"/>
    <property type="project" value="UniProtKB-SubCell"/>
</dbReference>
<keyword evidence="9" id="KW-0472">Membrane</keyword>
<gene>
    <name evidence="11" type="ORF">EJ06DRAFT_282845</name>
</gene>
<dbReference type="GO" id="GO:0000981">
    <property type="term" value="F:DNA-binding transcription factor activity, RNA polymerase II-specific"/>
    <property type="evidence" value="ECO:0007669"/>
    <property type="project" value="InterPro"/>
</dbReference>
<dbReference type="Proteomes" id="UP000799640">
    <property type="component" value="Unassembled WGS sequence"/>
</dbReference>
<dbReference type="PANTHER" id="PTHR47540:SF1">
    <property type="entry name" value="ACTIVATOR OF STRESS GENES 1-RELATED"/>
    <property type="match status" value="1"/>
</dbReference>
<accession>A0A6G1I681</accession>
<protein>
    <recommendedName>
        <fullName evidence="10">Zn(2)-C6 fungal-type domain-containing protein</fullName>
    </recommendedName>
</protein>
<dbReference type="EMBL" id="ML996689">
    <property type="protein sequence ID" value="KAF2403557.1"/>
    <property type="molecule type" value="Genomic_DNA"/>
</dbReference>
<dbReference type="GO" id="GO:0045944">
    <property type="term" value="P:positive regulation of transcription by RNA polymerase II"/>
    <property type="evidence" value="ECO:0007669"/>
    <property type="project" value="TreeGrafter"/>
</dbReference>
<dbReference type="Pfam" id="PF04082">
    <property type="entry name" value="Fungal_trans"/>
    <property type="match status" value="1"/>
</dbReference>
<evidence type="ECO:0000256" key="5">
    <source>
        <dbReference type="ARBA" id="ARBA00023125"/>
    </source>
</evidence>
<feature type="transmembrane region" description="Helical" evidence="9">
    <location>
        <begin position="410"/>
        <end position="434"/>
    </location>
</feature>
<dbReference type="PROSITE" id="PS00463">
    <property type="entry name" value="ZN2_CY6_FUNGAL_1"/>
    <property type="match status" value="1"/>
</dbReference>
<dbReference type="PROSITE" id="PS50048">
    <property type="entry name" value="ZN2_CY6_FUNGAL_2"/>
    <property type="match status" value="1"/>
</dbReference>
<feature type="region of interest" description="Disordered" evidence="8">
    <location>
        <begin position="1"/>
        <end position="98"/>
    </location>
</feature>
<feature type="region of interest" description="Disordered" evidence="8">
    <location>
        <begin position="976"/>
        <end position="1004"/>
    </location>
</feature>
<evidence type="ECO:0000256" key="7">
    <source>
        <dbReference type="ARBA" id="ARBA00023242"/>
    </source>
</evidence>